<dbReference type="AlphaFoldDB" id="A0A915KGC8"/>
<organism evidence="1 2">
    <name type="scientific">Romanomermis culicivorax</name>
    <name type="common">Nematode worm</name>
    <dbReference type="NCBI Taxonomy" id="13658"/>
    <lineage>
        <taxon>Eukaryota</taxon>
        <taxon>Metazoa</taxon>
        <taxon>Ecdysozoa</taxon>
        <taxon>Nematoda</taxon>
        <taxon>Enoplea</taxon>
        <taxon>Dorylaimia</taxon>
        <taxon>Mermithida</taxon>
        <taxon>Mermithoidea</taxon>
        <taxon>Mermithidae</taxon>
        <taxon>Romanomermis</taxon>
    </lineage>
</organism>
<protein>
    <submittedName>
        <fullName evidence="2">Uncharacterized protein</fullName>
    </submittedName>
</protein>
<reference evidence="2" key="1">
    <citation type="submission" date="2022-11" db="UniProtKB">
        <authorList>
            <consortium name="WormBaseParasite"/>
        </authorList>
    </citation>
    <scope>IDENTIFICATION</scope>
</reference>
<dbReference type="Proteomes" id="UP000887565">
    <property type="component" value="Unplaced"/>
</dbReference>
<name>A0A915KGC8_ROMCU</name>
<proteinExistence type="predicted"/>
<sequence>MLTTSRLLNLFALPVELCDRLAGLLQLNAHWYSWPQFSSNNWSEFVNHGWRRDISDDINFKNLLMDIAEAVRSDMDGKPVSDDAAILTGNLVIFR</sequence>
<keyword evidence="1" id="KW-1185">Reference proteome</keyword>
<dbReference type="WBParaSite" id="nRc.2.0.1.t37873-RA">
    <property type="protein sequence ID" value="nRc.2.0.1.t37873-RA"/>
    <property type="gene ID" value="nRc.2.0.1.g37873"/>
</dbReference>
<evidence type="ECO:0000313" key="1">
    <source>
        <dbReference type="Proteomes" id="UP000887565"/>
    </source>
</evidence>
<accession>A0A915KGC8</accession>
<evidence type="ECO:0000313" key="2">
    <source>
        <dbReference type="WBParaSite" id="nRc.2.0.1.t37873-RA"/>
    </source>
</evidence>